<dbReference type="EMBL" id="FZNQ01000035">
    <property type="protein sequence ID" value="SNR68038.1"/>
    <property type="molecule type" value="Genomic_DNA"/>
</dbReference>
<dbReference type="AlphaFoldDB" id="A0A238YB64"/>
<proteinExistence type="predicted"/>
<evidence type="ECO:0000313" key="2">
    <source>
        <dbReference type="EMBL" id="SNR68038.1"/>
    </source>
</evidence>
<evidence type="ECO:0000259" key="1">
    <source>
        <dbReference type="Pfam" id="PF02518"/>
    </source>
</evidence>
<sequence length="182" mass="19714">MDPCSLFPINQASALDPILRRSNDSAWTDPWSPPHNLGIDLNILNCIHTSEGRDFLLAGRWQDRGLAQAPRRLRSPPMRATEVSPFGAARMSLDDDGPGIDADVHDHLFVLGYTTHPDGSGYDLSIVNQIGHAHGWTISCVESTDGGARCQLPHPTSLSLTTSLVEGGTCPCPRPRTRLGGR</sequence>
<gene>
    <name evidence="2" type="ORF">SAMN06264855_13513</name>
</gene>
<dbReference type="GO" id="GO:0016301">
    <property type="term" value="F:kinase activity"/>
    <property type="evidence" value="ECO:0007669"/>
    <property type="project" value="UniProtKB-KW"/>
</dbReference>
<reference evidence="2 3" key="1">
    <citation type="submission" date="2017-06" db="EMBL/GenBank/DDBJ databases">
        <authorList>
            <person name="Kim H.J."/>
            <person name="Triplett B.A."/>
        </authorList>
    </citation>
    <scope>NUCLEOTIDE SEQUENCE [LARGE SCALE GENOMIC DNA]</scope>
    <source>
        <strain evidence="2 3">DSM 8800</strain>
    </source>
</reference>
<dbReference type="InterPro" id="IPR036890">
    <property type="entry name" value="HATPase_C_sf"/>
</dbReference>
<keyword evidence="3" id="KW-1185">Reference proteome</keyword>
<accession>A0A238YB64</accession>
<keyword evidence="2" id="KW-0418">Kinase</keyword>
<dbReference type="Gene3D" id="3.30.565.10">
    <property type="entry name" value="Histidine kinase-like ATPase, C-terminal domain"/>
    <property type="match status" value="1"/>
</dbReference>
<protein>
    <submittedName>
        <fullName evidence="2">Histidine kinase-, DNA gyrase B-, and HSP90-like ATPase</fullName>
    </submittedName>
</protein>
<dbReference type="InterPro" id="IPR003594">
    <property type="entry name" value="HATPase_dom"/>
</dbReference>
<feature type="domain" description="Histidine kinase/HSP90-like ATPase" evidence="1">
    <location>
        <begin position="87"/>
        <end position="152"/>
    </location>
</feature>
<dbReference type="SUPFAM" id="SSF55874">
    <property type="entry name" value="ATPase domain of HSP90 chaperone/DNA topoisomerase II/histidine kinase"/>
    <property type="match status" value="1"/>
</dbReference>
<name>A0A238YB64_HALVU</name>
<keyword evidence="2" id="KW-0808">Transferase</keyword>
<evidence type="ECO:0000313" key="3">
    <source>
        <dbReference type="Proteomes" id="UP000198397"/>
    </source>
</evidence>
<dbReference type="Proteomes" id="UP000198397">
    <property type="component" value="Unassembled WGS sequence"/>
</dbReference>
<dbReference type="Pfam" id="PF02518">
    <property type="entry name" value="HATPase_c"/>
    <property type="match status" value="1"/>
</dbReference>
<organism evidence="2 3">
    <name type="scientific">Halorubrum vacuolatum</name>
    <name type="common">Natronobacterium vacuolatum</name>
    <dbReference type="NCBI Taxonomy" id="63740"/>
    <lineage>
        <taxon>Archaea</taxon>
        <taxon>Methanobacteriati</taxon>
        <taxon>Methanobacteriota</taxon>
        <taxon>Stenosarchaea group</taxon>
        <taxon>Halobacteria</taxon>
        <taxon>Halobacteriales</taxon>
        <taxon>Haloferacaceae</taxon>
        <taxon>Halorubrum</taxon>
    </lineage>
</organism>